<evidence type="ECO:0000256" key="3">
    <source>
        <dbReference type="ARBA" id="ARBA00022692"/>
    </source>
</evidence>
<evidence type="ECO:0000259" key="8">
    <source>
        <dbReference type="PROSITE" id="PS50850"/>
    </source>
</evidence>
<dbReference type="SUPFAM" id="SSF103473">
    <property type="entry name" value="MFS general substrate transporter"/>
    <property type="match status" value="1"/>
</dbReference>
<keyword evidence="4 7" id="KW-1133">Transmembrane helix</keyword>
<feature type="region of interest" description="Disordered" evidence="6">
    <location>
        <begin position="365"/>
        <end position="416"/>
    </location>
</feature>
<dbReference type="Pfam" id="PF11951">
    <property type="entry name" value="Fungal_trans_2"/>
    <property type="match status" value="1"/>
</dbReference>
<keyword evidence="3 7" id="KW-0812">Transmembrane</keyword>
<evidence type="ECO:0000256" key="2">
    <source>
        <dbReference type="ARBA" id="ARBA00022448"/>
    </source>
</evidence>
<feature type="compositionally biased region" description="Acidic residues" evidence="6">
    <location>
        <begin position="392"/>
        <end position="402"/>
    </location>
</feature>
<dbReference type="InterPro" id="IPR011701">
    <property type="entry name" value="MFS"/>
</dbReference>
<reference evidence="9" key="1">
    <citation type="submission" date="2021-12" db="EMBL/GenBank/DDBJ databases">
        <authorList>
            <person name="Zaccaron A."/>
            <person name="Stergiopoulos I."/>
        </authorList>
    </citation>
    <scope>NUCLEOTIDE SEQUENCE</scope>
    <source>
        <strain evidence="9">Race5_Kim</strain>
    </source>
</reference>
<organism evidence="9 10">
    <name type="scientific">Passalora fulva</name>
    <name type="common">Tomato leaf mold</name>
    <name type="synonym">Cladosporium fulvum</name>
    <dbReference type="NCBI Taxonomy" id="5499"/>
    <lineage>
        <taxon>Eukaryota</taxon>
        <taxon>Fungi</taxon>
        <taxon>Dikarya</taxon>
        <taxon>Ascomycota</taxon>
        <taxon>Pezizomycotina</taxon>
        <taxon>Dothideomycetes</taxon>
        <taxon>Dothideomycetidae</taxon>
        <taxon>Mycosphaerellales</taxon>
        <taxon>Mycosphaerellaceae</taxon>
        <taxon>Fulvia</taxon>
    </lineage>
</organism>
<feature type="domain" description="Major facilitator superfamily (MFS) profile" evidence="8">
    <location>
        <begin position="428"/>
        <end position="915"/>
    </location>
</feature>
<keyword evidence="5 7" id="KW-0472">Membrane</keyword>
<feature type="transmembrane region" description="Helical" evidence="7">
    <location>
        <begin position="647"/>
        <end position="666"/>
    </location>
</feature>
<proteinExistence type="predicted"/>
<feature type="transmembrane region" description="Helical" evidence="7">
    <location>
        <begin position="784"/>
        <end position="808"/>
    </location>
</feature>
<name>A0A9Q8L867_PASFU</name>
<evidence type="ECO:0000256" key="5">
    <source>
        <dbReference type="ARBA" id="ARBA00023136"/>
    </source>
</evidence>
<dbReference type="PANTHER" id="PTHR23501">
    <property type="entry name" value="MAJOR FACILITATOR SUPERFAMILY"/>
    <property type="match status" value="1"/>
</dbReference>
<dbReference type="KEGG" id="ffu:CLAFUR5_01674"/>
<comment type="subcellular location">
    <subcellularLocation>
        <location evidence="1">Endomembrane system</location>
        <topology evidence="1">Multi-pass membrane protein</topology>
    </subcellularLocation>
</comment>
<accession>A0A9Q8L867</accession>
<keyword evidence="2" id="KW-0813">Transport</keyword>
<evidence type="ECO:0000256" key="6">
    <source>
        <dbReference type="SAM" id="MobiDB-lite"/>
    </source>
</evidence>
<keyword evidence="10" id="KW-1185">Reference proteome</keyword>
<dbReference type="GO" id="GO:0015174">
    <property type="term" value="F:basic amino acid transmembrane transporter activity"/>
    <property type="evidence" value="ECO:0007669"/>
    <property type="project" value="TreeGrafter"/>
</dbReference>
<feature type="transmembrane region" description="Helical" evidence="7">
    <location>
        <begin position="726"/>
        <end position="744"/>
    </location>
</feature>
<evidence type="ECO:0000256" key="7">
    <source>
        <dbReference type="SAM" id="Phobius"/>
    </source>
</evidence>
<feature type="transmembrane region" description="Helical" evidence="7">
    <location>
        <begin position="686"/>
        <end position="706"/>
    </location>
</feature>
<feature type="transmembrane region" description="Helical" evidence="7">
    <location>
        <begin position="820"/>
        <end position="842"/>
    </location>
</feature>
<evidence type="ECO:0000256" key="1">
    <source>
        <dbReference type="ARBA" id="ARBA00004127"/>
    </source>
</evidence>
<feature type="transmembrane region" description="Helical" evidence="7">
    <location>
        <begin position="550"/>
        <end position="569"/>
    </location>
</feature>
<feature type="transmembrane region" description="Helical" evidence="7">
    <location>
        <begin position="891"/>
        <end position="910"/>
    </location>
</feature>
<evidence type="ECO:0000256" key="4">
    <source>
        <dbReference type="ARBA" id="ARBA00022989"/>
    </source>
</evidence>
<dbReference type="Gene3D" id="1.20.1250.20">
    <property type="entry name" value="MFS general substrate transporter like domains"/>
    <property type="match status" value="2"/>
</dbReference>
<dbReference type="OrthoDB" id="3437016at2759"/>
<dbReference type="AlphaFoldDB" id="A0A9Q8L867"/>
<gene>
    <name evidence="9" type="ORF">CLAFUR5_01674</name>
</gene>
<dbReference type="PROSITE" id="PS50850">
    <property type="entry name" value="MFS"/>
    <property type="match status" value="1"/>
</dbReference>
<feature type="transmembrane region" description="Helical" evidence="7">
    <location>
        <begin position="492"/>
        <end position="512"/>
    </location>
</feature>
<evidence type="ECO:0000313" key="10">
    <source>
        <dbReference type="Proteomes" id="UP000756132"/>
    </source>
</evidence>
<dbReference type="GO" id="GO:0012505">
    <property type="term" value="C:endomembrane system"/>
    <property type="evidence" value="ECO:0007669"/>
    <property type="project" value="UniProtKB-SubCell"/>
</dbReference>
<dbReference type="InterPro" id="IPR021858">
    <property type="entry name" value="Fun_TF"/>
</dbReference>
<dbReference type="GeneID" id="71981552"/>
<sequence>MTTCVQPRGSLLKVGDGRAVPLKAAQKLIDPFVFVPISKSEAARGRGSAKRVVRAHVTRVQHAHSKQFAGVDLQSWTVDPCVPKESITSRRKPRRPPIKSIAAVDKACSSSGSSVGSEELLPTIPRMVDNGVEDPFWTIGVDYKPEIAPILAHYIQNIAVDIPDLDGPHEKGLLRRSLFPMCMTEAAAMYAILLMGASHYCVVNPTKGKLIDLLALKARALNEINASLADPEKAVTDAMIMAVAKLAAYESIFGDTTVFAAHMRGLQQMVKLRGGLSTLGLNGLLERMVVWIDLNACHLTGMAAHLGTEDLPTTEERNTKETQVQKLRTLGPVYRAATSANDDPCTWTCSRAQNISATNTLTRTAMSPKKRDNLRTLEPNPIDERSLLLGNDQEEDDLEAQAEQERREYDAGHAPVAEEPSTRKLLLTMGSLWLTSFFAALDTSVVATLSGPISSSFNSGTSFSWIASGYLVANAACQPLSGKLTDIYGRRAGLIFAVTFFVAGTLMCGLAQNDKMMIAGRVIAGMGGGCINTVSVFVASDLIPLRRRGVWQGIGNIVFGAGLGLGGVYGGFINDNLNWRYAFFIQIPFIVVGGIVGVFSIKVPINESDKAKIQRVDFLGAFTLVGALVLLLLGLNSGGNTVPWNHPLVYVSLPLSLAFLLSFIYVEDRIASEPIIPIRLLANRSVLAACLTNWFMTMSVFSLMYYGPIFFQVVRDVSATQAGTLFVPQAIGMACGSLGSGIIMRWTGKYWWLNILVQLLNVAAGSLILAFFDRNVPTIPPFIFLAMGGLAYGSMLTITLIALISAVDHKYQAVITSASYAFRSTGSSIGITIASAVFQNLLRSLLWERFGDQPDARDRIRHIRDDASSIRDLPKSWRDGVIESYVGVLRGVWVVVLGFAVVTAFVSIFIKQHTLYSNLGRK</sequence>
<dbReference type="EMBL" id="CP090163">
    <property type="protein sequence ID" value="UJO12648.1"/>
    <property type="molecule type" value="Genomic_DNA"/>
</dbReference>
<feature type="transmembrane region" description="Helical" evidence="7">
    <location>
        <begin position="581"/>
        <end position="604"/>
    </location>
</feature>
<protein>
    <submittedName>
        <fullName evidence="9">Multidrug resistance protein fnx1</fullName>
    </submittedName>
</protein>
<dbReference type="Proteomes" id="UP000756132">
    <property type="component" value="Chromosome 1"/>
</dbReference>
<dbReference type="GO" id="GO:0000329">
    <property type="term" value="C:fungal-type vacuole membrane"/>
    <property type="evidence" value="ECO:0007669"/>
    <property type="project" value="TreeGrafter"/>
</dbReference>
<feature type="transmembrane region" description="Helical" evidence="7">
    <location>
        <begin position="751"/>
        <end position="772"/>
    </location>
</feature>
<dbReference type="InterPro" id="IPR020846">
    <property type="entry name" value="MFS_dom"/>
</dbReference>
<feature type="transmembrane region" description="Helical" evidence="7">
    <location>
        <begin position="616"/>
        <end position="635"/>
    </location>
</feature>
<dbReference type="Pfam" id="PF07690">
    <property type="entry name" value="MFS_1"/>
    <property type="match status" value="1"/>
</dbReference>
<dbReference type="PANTHER" id="PTHR23501:SF191">
    <property type="entry name" value="VACUOLAR BASIC AMINO ACID TRANSPORTER 4"/>
    <property type="match status" value="1"/>
</dbReference>
<dbReference type="InterPro" id="IPR036259">
    <property type="entry name" value="MFS_trans_sf"/>
</dbReference>
<evidence type="ECO:0000313" key="9">
    <source>
        <dbReference type="EMBL" id="UJO12648.1"/>
    </source>
</evidence>
<reference evidence="9" key="2">
    <citation type="journal article" date="2022" name="Microb. Genom.">
        <title>A chromosome-scale genome assembly of the tomato pathogen Cladosporium fulvum reveals a compartmentalized genome architecture and the presence of a dispensable chromosome.</title>
        <authorList>
            <person name="Zaccaron A.Z."/>
            <person name="Chen L.H."/>
            <person name="Samaras A."/>
            <person name="Stergiopoulos I."/>
        </authorList>
    </citation>
    <scope>NUCLEOTIDE SEQUENCE</scope>
    <source>
        <strain evidence="9">Race5_Kim</strain>
    </source>
</reference>
<dbReference type="RefSeq" id="XP_047757014.1">
    <property type="nucleotide sequence ID" value="XM_047900822.1"/>
</dbReference>
<feature type="transmembrane region" description="Helical" evidence="7">
    <location>
        <begin position="518"/>
        <end position="538"/>
    </location>
</feature>